<dbReference type="STRING" id="1387277.SAMN06295998_101166"/>
<dbReference type="Proteomes" id="UP000192330">
    <property type="component" value="Unassembled WGS sequence"/>
</dbReference>
<protein>
    <submittedName>
        <fullName evidence="2">Uncharacterized protein</fullName>
    </submittedName>
</protein>
<reference evidence="2 3" key="1">
    <citation type="submission" date="2017-04" db="EMBL/GenBank/DDBJ databases">
        <authorList>
            <person name="Afonso C.L."/>
            <person name="Miller P.J."/>
            <person name="Scott M.A."/>
            <person name="Spackman E."/>
            <person name="Goraichik I."/>
            <person name="Dimitrov K.M."/>
            <person name="Suarez D.L."/>
            <person name="Swayne D.E."/>
        </authorList>
    </citation>
    <scope>NUCLEOTIDE SEQUENCE [LARGE SCALE GENOMIC DNA]</scope>
    <source>
        <strain evidence="2 3">CGMCC 1.12644</strain>
    </source>
</reference>
<organism evidence="2 3">
    <name type="scientific">Primorskyibacter flagellatus</name>
    <dbReference type="NCBI Taxonomy" id="1387277"/>
    <lineage>
        <taxon>Bacteria</taxon>
        <taxon>Pseudomonadati</taxon>
        <taxon>Pseudomonadota</taxon>
        <taxon>Alphaproteobacteria</taxon>
        <taxon>Rhodobacterales</taxon>
        <taxon>Roseobacteraceae</taxon>
        <taxon>Primorskyibacter</taxon>
    </lineage>
</organism>
<evidence type="ECO:0000313" key="2">
    <source>
        <dbReference type="EMBL" id="SMC42462.1"/>
    </source>
</evidence>
<dbReference type="EMBL" id="FWYD01000001">
    <property type="protein sequence ID" value="SMC42462.1"/>
    <property type="molecule type" value="Genomic_DNA"/>
</dbReference>
<evidence type="ECO:0000256" key="1">
    <source>
        <dbReference type="SAM" id="Coils"/>
    </source>
</evidence>
<name>A0A1W1Z2B9_9RHOB</name>
<dbReference type="RefSeq" id="WP_165907508.1">
    <property type="nucleotide sequence ID" value="NZ_FWYD01000001.1"/>
</dbReference>
<dbReference type="AlphaFoldDB" id="A0A1W1Z2B9"/>
<sequence length="109" mass="12513">MTLITPEEGFAELENVAREVREELREARKDLQDLRQRVRTGEVGTETEGLKILAYVRSMLKAASETEAQLAKAQRDRAGIVRDYAIDFDAARSEIGCRLDRLRRCCREE</sequence>
<accession>A0A1W1Z2B9</accession>
<proteinExistence type="predicted"/>
<feature type="coiled-coil region" evidence="1">
    <location>
        <begin position="10"/>
        <end position="76"/>
    </location>
</feature>
<evidence type="ECO:0000313" key="3">
    <source>
        <dbReference type="Proteomes" id="UP000192330"/>
    </source>
</evidence>
<keyword evidence="1" id="KW-0175">Coiled coil</keyword>
<gene>
    <name evidence="2" type="ORF">SAMN06295998_101166</name>
</gene>
<keyword evidence="3" id="KW-1185">Reference proteome</keyword>